<evidence type="ECO:0000256" key="3">
    <source>
        <dbReference type="ARBA" id="ARBA00022737"/>
    </source>
</evidence>
<evidence type="ECO:0000256" key="5">
    <source>
        <dbReference type="ARBA" id="ARBA00022889"/>
    </source>
</evidence>
<organism evidence="11 12">
    <name type="scientific">Gadus morhua</name>
    <name type="common">Atlantic cod</name>
    <dbReference type="NCBI Taxonomy" id="8049"/>
    <lineage>
        <taxon>Eukaryota</taxon>
        <taxon>Metazoa</taxon>
        <taxon>Chordata</taxon>
        <taxon>Craniata</taxon>
        <taxon>Vertebrata</taxon>
        <taxon>Euteleostomi</taxon>
        <taxon>Actinopterygii</taxon>
        <taxon>Neopterygii</taxon>
        <taxon>Teleostei</taxon>
        <taxon>Neoteleostei</taxon>
        <taxon>Acanthomorphata</taxon>
        <taxon>Zeiogadaria</taxon>
        <taxon>Gadariae</taxon>
        <taxon>Gadiformes</taxon>
        <taxon>Gadoidei</taxon>
        <taxon>Gadidae</taxon>
        <taxon>Gadus</taxon>
    </lineage>
</organism>
<dbReference type="FunFam" id="2.60.40.60:FF:000002">
    <property type="entry name" value="Protocadherin alpha 2"/>
    <property type="match status" value="1"/>
</dbReference>
<evidence type="ECO:0000256" key="4">
    <source>
        <dbReference type="ARBA" id="ARBA00022837"/>
    </source>
</evidence>
<dbReference type="AlphaFoldDB" id="A0A8C5BT82"/>
<dbReference type="PRINTS" id="PR00205">
    <property type="entry name" value="CADHERIN"/>
</dbReference>
<reference evidence="11" key="2">
    <citation type="submission" date="2025-09" db="UniProtKB">
        <authorList>
            <consortium name="Ensembl"/>
        </authorList>
    </citation>
    <scope>IDENTIFICATION</scope>
</reference>
<dbReference type="GO" id="GO:0005886">
    <property type="term" value="C:plasma membrane"/>
    <property type="evidence" value="ECO:0007669"/>
    <property type="project" value="UniProtKB-SubCell"/>
</dbReference>
<keyword evidence="4 9" id="KW-0106">Calcium</keyword>
<evidence type="ECO:0000259" key="10">
    <source>
        <dbReference type="PROSITE" id="PS50268"/>
    </source>
</evidence>
<name>A0A8C5BT82_GADMO</name>
<dbReference type="GO" id="GO:0005509">
    <property type="term" value="F:calcium ion binding"/>
    <property type="evidence" value="ECO:0007669"/>
    <property type="project" value="UniProtKB-UniRule"/>
</dbReference>
<proteinExistence type="predicted"/>
<dbReference type="Gene3D" id="2.60.40.60">
    <property type="entry name" value="Cadherins"/>
    <property type="match status" value="2"/>
</dbReference>
<keyword evidence="5" id="KW-0130">Cell adhesion</keyword>
<keyword evidence="7" id="KW-0472">Membrane</keyword>
<keyword evidence="3" id="KW-0677">Repeat</keyword>
<keyword evidence="8" id="KW-0325">Glycoprotein</keyword>
<comment type="subcellular location">
    <subcellularLocation>
        <location evidence="1">Membrane</location>
        <topology evidence="1">Single-pass membrane protein</topology>
    </subcellularLocation>
</comment>
<dbReference type="CDD" id="cd11304">
    <property type="entry name" value="Cadherin_repeat"/>
    <property type="match status" value="2"/>
</dbReference>
<evidence type="ECO:0000256" key="7">
    <source>
        <dbReference type="ARBA" id="ARBA00023136"/>
    </source>
</evidence>
<sequence length="224" mass="23616">IVPLLPSRWHSVAPEFGSGPFAISVPEDTAVGDNVTVLPARDKDYGFNGDLRYSLEGGKGKFSIDPKSGIVRVAAPLDRESDPGFSLLVVAQDQGQPARSASVPLKVLVADINDNVPEFSRTEFYVDVKENASVGIVLLTLSAADPDEGPNGTVTYSIRTQSPSSTPAAFELDSSTGALRLALTLDFSVAQMYRLTVGAVDGGVPALVGNTTSLAWLPTPTLWL</sequence>
<dbReference type="InterPro" id="IPR002126">
    <property type="entry name" value="Cadherin-like_dom"/>
</dbReference>
<dbReference type="Proteomes" id="UP000694546">
    <property type="component" value="Chromosome 3"/>
</dbReference>
<evidence type="ECO:0000256" key="9">
    <source>
        <dbReference type="PROSITE-ProRule" id="PRU00043"/>
    </source>
</evidence>
<feature type="domain" description="Cadherin" evidence="10">
    <location>
        <begin position="120"/>
        <end position="212"/>
    </location>
</feature>
<protein>
    <recommendedName>
        <fullName evidence="10">Cadherin domain-containing protein</fullName>
    </recommendedName>
</protein>
<reference evidence="11" key="1">
    <citation type="submission" date="2025-08" db="UniProtKB">
        <authorList>
            <consortium name="Ensembl"/>
        </authorList>
    </citation>
    <scope>IDENTIFICATION</scope>
</reference>
<dbReference type="GO" id="GO:0009653">
    <property type="term" value="P:anatomical structure morphogenesis"/>
    <property type="evidence" value="ECO:0007669"/>
    <property type="project" value="UniProtKB-ARBA"/>
</dbReference>
<evidence type="ECO:0000256" key="1">
    <source>
        <dbReference type="ARBA" id="ARBA00004167"/>
    </source>
</evidence>
<dbReference type="GO" id="GO:0007156">
    <property type="term" value="P:homophilic cell adhesion via plasma membrane adhesion molecules"/>
    <property type="evidence" value="ECO:0007669"/>
    <property type="project" value="InterPro"/>
</dbReference>
<keyword evidence="6" id="KW-1133">Transmembrane helix</keyword>
<dbReference type="Ensembl" id="ENSGMOT00000024837.1">
    <property type="protein sequence ID" value="ENSGMOP00000050283.1"/>
    <property type="gene ID" value="ENSGMOG00000029985.1"/>
</dbReference>
<dbReference type="InterPro" id="IPR020894">
    <property type="entry name" value="Cadherin_CS"/>
</dbReference>
<evidence type="ECO:0000256" key="2">
    <source>
        <dbReference type="ARBA" id="ARBA00022692"/>
    </source>
</evidence>
<dbReference type="FunFam" id="2.60.40.60:FF:000020">
    <property type="entry name" value="Dachsous cadherin-related 1b"/>
    <property type="match status" value="1"/>
</dbReference>
<dbReference type="SUPFAM" id="SSF49313">
    <property type="entry name" value="Cadherin-like"/>
    <property type="match status" value="2"/>
</dbReference>
<dbReference type="PROSITE" id="PS00232">
    <property type="entry name" value="CADHERIN_1"/>
    <property type="match status" value="1"/>
</dbReference>
<evidence type="ECO:0000256" key="8">
    <source>
        <dbReference type="ARBA" id="ARBA00023180"/>
    </source>
</evidence>
<dbReference type="PROSITE" id="PS50268">
    <property type="entry name" value="CADHERIN_2"/>
    <property type="match status" value="2"/>
</dbReference>
<dbReference type="InterPro" id="IPR015919">
    <property type="entry name" value="Cadherin-like_sf"/>
</dbReference>
<accession>A0A8C5BT82</accession>
<evidence type="ECO:0000313" key="11">
    <source>
        <dbReference type="Ensembl" id="ENSGMOP00000050283.1"/>
    </source>
</evidence>
<evidence type="ECO:0000256" key="6">
    <source>
        <dbReference type="ARBA" id="ARBA00022989"/>
    </source>
</evidence>
<evidence type="ECO:0000313" key="12">
    <source>
        <dbReference type="Proteomes" id="UP000694546"/>
    </source>
</evidence>
<dbReference type="PANTHER" id="PTHR24026">
    <property type="entry name" value="FAT ATYPICAL CADHERIN-RELATED"/>
    <property type="match status" value="1"/>
</dbReference>
<dbReference type="PANTHER" id="PTHR24026:SF126">
    <property type="entry name" value="PROTOCADHERIN FAT 4"/>
    <property type="match status" value="1"/>
</dbReference>
<dbReference type="OMA" id="FERETYT"/>
<dbReference type="Pfam" id="PF00028">
    <property type="entry name" value="Cadherin"/>
    <property type="match status" value="2"/>
</dbReference>
<keyword evidence="2" id="KW-0812">Transmembrane</keyword>
<keyword evidence="12" id="KW-1185">Reference proteome</keyword>
<dbReference type="GeneTree" id="ENSGT00940000163671"/>
<dbReference type="SMART" id="SM00112">
    <property type="entry name" value="CA"/>
    <property type="match status" value="2"/>
</dbReference>
<feature type="domain" description="Cadherin" evidence="10">
    <location>
        <begin position="17"/>
        <end position="119"/>
    </location>
</feature>